<dbReference type="Gene3D" id="3.40.720.10">
    <property type="entry name" value="Alkaline Phosphatase, subunit A"/>
    <property type="match status" value="1"/>
</dbReference>
<dbReference type="Pfam" id="PF00884">
    <property type="entry name" value="Sulfatase"/>
    <property type="match status" value="1"/>
</dbReference>
<dbReference type="Proteomes" id="UP001176883">
    <property type="component" value="Unassembled WGS sequence"/>
</dbReference>
<dbReference type="RefSeq" id="WP_303276017.1">
    <property type="nucleotide sequence ID" value="NZ_JAUOEK010000020.1"/>
</dbReference>
<dbReference type="InterPro" id="IPR000917">
    <property type="entry name" value="Sulfatase_N"/>
</dbReference>
<proteinExistence type="inferred from homology"/>
<reference evidence="5" key="1">
    <citation type="submission" date="2023-07" db="EMBL/GenBank/DDBJ databases">
        <title>Two novel species in the genus Flavivirga.</title>
        <authorList>
            <person name="Kwon K."/>
        </authorList>
    </citation>
    <scope>NUCLEOTIDE SEQUENCE</scope>
    <source>
        <strain evidence="5">KCTC 52353</strain>
    </source>
</reference>
<name>A0ABT8W5I7_9FLAO</name>
<dbReference type="InterPro" id="IPR050738">
    <property type="entry name" value="Sulfatase"/>
</dbReference>
<evidence type="ECO:0000256" key="3">
    <source>
        <dbReference type="SAM" id="Phobius"/>
    </source>
</evidence>
<keyword evidence="3" id="KW-0472">Membrane</keyword>
<dbReference type="InterPro" id="IPR017850">
    <property type="entry name" value="Alkaline_phosphatase_core_sf"/>
</dbReference>
<keyword evidence="2" id="KW-0378">Hydrolase</keyword>
<comment type="caution">
    <text evidence="5">The sequence shown here is derived from an EMBL/GenBank/DDBJ whole genome shotgun (WGS) entry which is preliminary data.</text>
</comment>
<keyword evidence="3" id="KW-0812">Transmembrane</keyword>
<evidence type="ECO:0000256" key="1">
    <source>
        <dbReference type="ARBA" id="ARBA00008779"/>
    </source>
</evidence>
<dbReference type="EMBL" id="JAUOEK010000020">
    <property type="protein sequence ID" value="MDO5968337.1"/>
    <property type="molecule type" value="Genomic_DNA"/>
</dbReference>
<accession>A0ABT8W5I7</accession>
<protein>
    <submittedName>
        <fullName evidence="5">Arylsulfatase</fullName>
    </submittedName>
</protein>
<evidence type="ECO:0000256" key="2">
    <source>
        <dbReference type="ARBA" id="ARBA00022801"/>
    </source>
</evidence>
<dbReference type="Gene3D" id="3.30.1120.10">
    <property type="match status" value="1"/>
</dbReference>
<feature type="transmembrane region" description="Helical" evidence="3">
    <location>
        <begin position="20"/>
        <end position="42"/>
    </location>
</feature>
<comment type="similarity">
    <text evidence="1">Belongs to the sulfatase family.</text>
</comment>
<keyword evidence="3" id="KW-1133">Transmembrane helix</keyword>
<evidence type="ECO:0000259" key="4">
    <source>
        <dbReference type="Pfam" id="PF00884"/>
    </source>
</evidence>
<evidence type="ECO:0000313" key="6">
    <source>
        <dbReference type="Proteomes" id="UP001176883"/>
    </source>
</evidence>
<dbReference type="CDD" id="cd16146">
    <property type="entry name" value="ARS_like"/>
    <property type="match status" value="1"/>
</dbReference>
<dbReference type="SUPFAM" id="SSF53649">
    <property type="entry name" value="Alkaline phosphatase-like"/>
    <property type="match status" value="1"/>
</dbReference>
<evidence type="ECO:0000313" key="5">
    <source>
        <dbReference type="EMBL" id="MDO5968337.1"/>
    </source>
</evidence>
<gene>
    <name evidence="5" type="ORF">Q4Q35_00820</name>
</gene>
<dbReference type="PANTHER" id="PTHR42693">
    <property type="entry name" value="ARYLSULFATASE FAMILY MEMBER"/>
    <property type="match status" value="1"/>
</dbReference>
<feature type="domain" description="Sulfatase N-terminal" evidence="4">
    <location>
        <begin position="57"/>
        <end position="373"/>
    </location>
</feature>
<dbReference type="PANTHER" id="PTHR42693:SF53">
    <property type="entry name" value="ENDO-4-O-SULFATASE"/>
    <property type="match status" value="1"/>
</dbReference>
<keyword evidence="6" id="KW-1185">Reference proteome</keyword>
<organism evidence="5 6">
    <name type="scientific">Flavivirga aquimarina</name>
    <dbReference type="NCBI Taxonomy" id="2027862"/>
    <lineage>
        <taxon>Bacteria</taxon>
        <taxon>Pseudomonadati</taxon>
        <taxon>Bacteroidota</taxon>
        <taxon>Flavobacteriia</taxon>
        <taxon>Flavobacteriales</taxon>
        <taxon>Flavobacteriaceae</taxon>
        <taxon>Flavivirga</taxon>
    </lineage>
</organism>
<sequence>MKLNQYLTTSNLNKFKSKFIFEKINTSICYSLFLMIPLILFACKEKQEKVVLEDSRPNIVFVITDDQGYGDLGHTGNTIIKTPTIDKFAGEAVSLTNYHVGTTCAPTRAGLLTGRNCNRNGVWHTIMGASMLNREETTIANVLQDNGYKTGMFGKWHLGDNSPFRPHQRGFDETFYHGGGGVGQTPDYWNNDYFDDTYFRNGVPEKKEGYCTDVWFNEALSFIEAKKDEPFFCYLSLNAPHGPYNLPKEYYDLYKDETRIQETQKRFYGMITNIDDNFSKLLNKLETLGIAENTIVVFTTDNGTARGYKVNDKTNEVFGYNAGMRGTKGSHYDGGHRVPFIIRWPDGGLTGGKSLDGLLAHVDMLPTLTKFTGQTHNITKTMDGTDVSDYLLGKGEAPKRFLVTDTQRVPWPIKGRNSCVMEDNWRLNKGKELYNVAEDPGQTINLADKHPEKVAEMNAFYESWWEDVIKETKFSVIELGVEDVDVITCHDARTIDYYPPWNQQMIRVGKPMEPAPFTVNFVKAGKYRFHLRRWPSESGLALGAELKDGKPETLYEAPIADGKSMKFAKAYLKIAGSNVETAVDNNAEAAILEMEVAQGETELLAYFDMEDGTPCNAFYVDVEKVN</sequence>